<evidence type="ECO:0000313" key="7">
    <source>
        <dbReference type="EMBL" id="CAI2716996.1"/>
    </source>
</evidence>
<proteinExistence type="inferred from homology"/>
<dbReference type="NCBIfam" id="NF008726">
    <property type="entry name" value="PRK11728.1"/>
    <property type="match status" value="1"/>
</dbReference>
<dbReference type="Gene3D" id="3.30.9.10">
    <property type="entry name" value="D-Amino Acid Oxidase, subunit A, domain 2"/>
    <property type="match status" value="1"/>
</dbReference>
<name>A0ABM9HA44_9BACT</name>
<dbReference type="EC" id="1.1.99.2" evidence="7"/>
<evidence type="ECO:0000313" key="8">
    <source>
        <dbReference type="Proteomes" id="UP001157733"/>
    </source>
</evidence>
<reference evidence="7 8" key="1">
    <citation type="submission" date="2022-09" db="EMBL/GenBank/DDBJ databases">
        <authorList>
            <person name="Kop L."/>
        </authorList>
    </citation>
    <scope>NUCLEOTIDE SEQUENCE [LARGE SCALE GENOMIC DNA]</scope>
    <source>
        <strain evidence="7 8">347</strain>
    </source>
</reference>
<accession>A0ABM9HA44</accession>
<keyword evidence="3" id="KW-0274">FAD</keyword>
<organism evidence="7 8">
    <name type="scientific">Nitrospina watsonii</name>
    <dbReference type="NCBI Taxonomy" id="1323948"/>
    <lineage>
        <taxon>Bacteria</taxon>
        <taxon>Pseudomonadati</taxon>
        <taxon>Nitrospinota/Tectimicrobiota group</taxon>
        <taxon>Nitrospinota</taxon>
        <taxon>Nitrospinia</taxon>
        <taxon>Nitrospinales</taxon>
        <taxon>Nitrospinaceae</taxon>
        <taxon>Nitrospina</taxon>
    </lineage>
</organism>
<dbReference type="EMBL" id="OX336137">
    <property type="protein sequence ID" value="CAI2716996.1"/>
    <property type="molecule type" value="Genomic_DNA"/>
</dbReference>
<dbReference type="Pfam" id="PF01266">
    <property type="entry name" value="DAO"/>
    <property type="match status" value="1"/>
</dbReference>
<gene>
    <name evidence="7" type="ORF">NSPWAT_0137</name>
</gene>
<evidence type="ECO:0000259" key="6">
    <source>
        <dbReference type="Pfam" id="PF01266"/>
    </source>
</evidence>
<dbReference type="Gene3D" id="3.50.50.60">
    <property type="entry name" value="FAD/NAD(P)-binding domain"/>
    <property type="match status" value="1"/>
</dbReference>
<evidence type="ECO:0000256" key="2">
    <source>
        <dbReference type="ARBA" id="ARBA00022630"/>
    </source>
</evidence>
<feature type="domain" description="FAD dependent oxidoreductase" evidence="6">
    <location>
        <begin position="4"/>
        <end position="391"/>
    </location>
</feature>
<dbReference type="RefSeq" id="WP_282009973.1">
    <property type="nucleotide sequence ID" value="NZ_OX336137.1"/>
</dbReference>
<dbReference type="PANTHER" id="PTHR43104:SF2">
    <property type="entry name" value="L-2-HYDROXYGLUTARATE DEHYDROGENASE, MITOCHONDRIAL"/>
    <property type="match status" value="1"/>
</dbReference>
<dbReference type="SUPFAM" id="SSF51905">
    <property type="entry name" value="FAD/NAD(P)-binding domain"/>
    <property type="match status" value="1"/>
</dbReference>
<dbReference type="Proteomes" id="UP001157733">
    <property type="component" value="Chromosome"/>
</dbReference>
<comment type="similarity">
    <text evidence="5">Belongs to the L2HGDH family.</text>
</comment>
<protein>
    <submittedName>
        <fullName evidence="7">L-2-hydroxyglutarate oxidase</fullName>
        <ecNumber evidence="7">1.1.99.2</ecNumber>
    </submittedName>
</protein>
<comment type="cofactor">
    <cofactor evidence="1">
        <name>FAD</name>
        <dbReference type="ChEBI" id="CHEBI:57692"/>
    </cofactor>
</comment>
<evidence type="ECO:0000256" key="1">
    <source>
        <dbReference type="ARBA" id="ARBA00001974"/>
    </source>
</evidence>
<dbReference type="InterPro" id="IPR036188">
    <property type="entry name" value="FAD/NAD-bd_sf"/>
</dbReference>
<keyword evidence="4 7" id="KW-0560">Oxidoreductase</keyword>
<dbReference type="InterPro" id="IPR006076">
    <property type="entry name" value="FAD-dep_OxRdtase"/>
</dbReference>
<sequence length="406" mass="45577">MTVDYLVIGGGIIGLSVARELKRRHPSARIAVLEKETRCGAHASTRNSGVLHAGFYYTADSLKARFTRDGNRRLTQFCDERGLAIHKCGKLVIAKNEAEQAGLDELLRRAEVNGVALGSITEQQAQKIEPRVRTCDRALFSPSTSTVDPSQVMDALEREVRQAGIDLRLGESFVRWQNGVVETAQERIECGYVVNSAGLYADHVARQFGFSEHYRILPFKGLYLYSNETEGAFKTHIYPVPDLKQPFLGVHFTVTVDGRVKIGPTAIPAFWREQYRGLGNFRMQEVIDTCLRQLNLALHSDFDFHKLAVEELKKQYAPYMVRQAARMARGVRPSQFKQWGAPGIRAQLVDLRQPSLVMDFLMEGDAHSLHILNAVSPGFTCAFPFAEHVCDEIERLRSATRPKKTG</sequence>
<keyword evidence="8" id="KW-1185">Reference proteome</keyword>
<evidence type="ECO:0000256" key="4">
    <source>
        <dbReference type="ARBA" id="ARBA00023002"/>
    </source>
</evidence>
<dbReference type="GO" id="GO:0047545">
    <property type="term" value="F:(S)-2-hydroxyglutarate dehydrogenase activity"/>
    <property type="evidence" value="ECO:0007669"/>
    <property type="project" value="UniProtKB-EC"/>
</dbReference>
<dbReference type="PANTHER" id="PTHR43104">
    <property type="entry name" value="L-2-HYDROXYGLUTARATE DEHYDROGENASE, MITOCHONDRIAL"/>
    <property type="match status" value="1"/>
</dbReference>
<evidence type="ECO:0000256" key="5">
    <source>
        <dbReference type="ARBA" id="ARBA00037941"/>
    </source>
</evidence>
<evidence type="ECO:0000256" key="3">
    <source>
        <dbReference type="ARBA" id="ARBA00022827"/>
    </source>
</evidence>
<keyword evidence="2" id="KW-0285">Flavoprotein</keyword>